<dbReference type="GO" id="GO:0005886">
    <property type="term" value="C:plasma membrane"/>
    <property type="evidence" value="ECO:0007669"/>
    <property type="project" value="TreeGrafter"/>
</dbReference>
<dbReference type="RefSeq" id="WP_058470991.1">
    <property type="nucleotide sequence ID" value="NZ_CAAAIC010000003.1"/>
</dbReference>
<dbReference type="CDD" id="cd01129">
    <property type="entry name" value="PulE-GspE-like"/>
    <property type="match status" value="1"/>
</dbReference>
<dbReference type="AlphaFoldDB" id="A0A0W0VAS7"/>
<dbReference type="Gene3D" id="3.30.450.90">
    <property type="match status" value="1"/>
</dbReference>
<evidence type="ECO:0000256" key="2">
    <source>
        <dbReference type="ARBA" id="ARBA00022741"/>
    </source>
</evidence>
<dbReference type="Proteomes" id="UP000055035">
    <property type="component" value="Unassembled WGS sequence"/>
</dbReference>
<dbReference type="SUPFAM" id="SSF52540">
    <property type="entry name" value="P-loop containing nucleoside triphosphate hydrolases"/>
    <property type="match status" value="1"/>
</dbReference>
<proteinExistence type="inferred from homology"/>
<dbReference type="EMBL" id="LNYJ01000011">
    <property type="protein sequence ID" value="KTD17208.1"/>
    <property type="molecule type" value="Genomic_DNA"/>
</dbReference>
<feature type="domain" description="Bacterial type II secretion system protein E" evidence="4">
    <location>
        <begin position="372"/>
        <end position="386"/>
    </location>
</feature>
<comment type="caution">
    <text evidence="5">The sequence shown here is derived from an EMBL/GenBank/DDBJ whole genome shotgun (WGS) entry which is preliminary data.</text>
</comment>
<dbReference type="InterPro" id="IPR003593">
    <property type="entry name" value="AAA+_ATPase"/>
</dbReference>
<dbReference type="SMART" id="SM00382">
    <property type="entry name" value="AAA"/>
    <property type="match status" value="1"/>
</dbReference>
<evidence type="ECO:0000313" key="5">
    <source>
        <dbReference type="EMBL" id="KTD17208.1"/>
    </source>
</evidence>
<dbReference type="InterPro" id="IPR001482">
    <property type="entry name" value="T2SS/T4SS_dom"/>
</dbReference>
<evidence type="ECO:0000256" key="1">
    <source>
        <dbReference type="ARBA" id="ARBA00006611"/>
    </source>
</evidence>
<accession>A0A0W0VAS7</accession>
<dbReference type="Gene3D" id="3.40.50.300">
    <property type="entry name" value="P-loop containing nucleotide triphosphate hydrolases"/>
    <property type="match status" value="1"/>
</dbReference>
<keyword evidence="3" id="KW-0067">ATP-binding</keyword>
<name>A0A0W0VAS7_9GAMM</name>
<dbReference type="Pfam" id="PF05157">
    <property type="entry name" value="MshEN"/>
    <property type="match status" value="1"/>
</dbReference>
<dbReference type="OrthoDB" id="9804785at2"/>
<keyword evidence="2" id="KW-0547">Nucleotide-binding</keyword>
<dbReference type="PANTHER" id="PTHR30258:SF1">
    <property type="entry name" value="PROTEIN TRANSPORT PROTEIN HOFB HOMOLOG"/>
    <property type="match status" value="1"/>
</dbReference>
<protein>
    <submittedName>
        <fullName evidence="5">Pilus assembly protein PilB</fullName>
    </submittedName>
</protein>
<comment type="similarity">
    <text evidence="1">Belongs to the GSP E family.</text>
</comment>
<reference evidence="5 6" key="1">
    <citation type="submission" date="2015-11" db="EMBL/GenBank/DDBJ databases">
        <title>Genomic analysis of 38 Legionella species identifies large and diverse effector repertoires.</title>
        <authorList>
            <person name="Burstein D."/>
            <person name="Amaro F."/>
            <person name="Zusman T."/>
            <person name="Lifshitz Z."/>
            <person name="Cohen O."/>
            <person name="Gilbert J.A."/>
            <person name="Pupko T."/>
            <person name="Shuman H.A."/>
            <person name="Segal G."/>
        </authorList>
    </citation>
    <scope>NUCLEOTIDE SEQUENCE [LARGE SCALE GENOMIC DNA]</scope>
    <source>
        <strain evidence="5 6">BL-540</strain>
    </source>
</reference>
<dbReference type="Pfam" id="PF00437">
    <property type="entry name" value="T2SSE"/>
    <property type="match status" value="1"/>
</dbReference>
<evidence type="ECO:0000256" key="3">
    <source>
        <dbReference type="ARBA" id="ARBA00022840"/>
    </source>
</evidence>
<keyword evidence="6" id="KW-1185">Reference proteome</keyword>
<dbReference type="PATRIC" id="fig|456.5.peg.1618"/>
<dbReference type="InterPro" id="IPR007831">
    <property type="entry name" value="T2SS_GspE_N"/>
</dbReference>
<dbReference type="InterPro" id="IPR037257">
    <property type="entry name" value="T2SS_E_N_sf"/>
</dbReference>
<dbReference type="FunFam" id="3.40.50.300:FF:000398">
    <property type="entry name" value="Type IV pilus assembly ATPase PilB"/>
    <property type="match status" value="1"/>
</dbReference>
<dbReference type="InterPro" id="IPR027417">
    <property type="entry name" value="P-loop_NTPase"/>
</dbReference>
<dbReference type="GO" id="GO:0016887">
    <property type="term" value="F:ATP hydrolysis activity"/>
    <property type="evidence" value="ECO:0007669"/>
    <property type="project" value="TreeGrafter"/>
</dbReference>
<sequence>MEYNKQEQDFESIAHLFIQCNLLTEDELIHYQCDAPTSGCTLLQYLINTKSVSAKQLALLISEHFGLTYIDLDEIQLKDLSEQFIDFELMVQHRLLPIAHKSHLILASDSPVSPSLLSELRFTSCHDFIPVIVETDKLDKWLKHQILKRNNHLEIQNKLNEFGLNQDASVIQFLDQLLIDAVRKKASDIHFELYEEILRIRCRYDGILVEVGKYTRDLAQKLLGRIKILANLDISEKRVPQDGRFQLEYEGNEETVDFRISICPTIHGEKMVIRILDQKTPKIPVEELGFNAVQKQNFLEAIQKPQGMILVTGPTGSGKTVTLYSALHQLNCEDKNISTAEDPVELKMYGINQVQVHAKAGLTFASILRALLRQDPDIIMIGEIRDFETAEIAMKAAQTGHLVFSTLHTNSAAESLTRLNTLGISNFNIANSVSLIVAQRLARRLCDHCKVSYRALSEWPQNIGKHLQTAIYRAVGCNQCNQGYHGRIGLFEVMPLSASIAELMVSGGTSVEIHKQAQKEGMITLFESGLEKIKAGLTSFEEIRRVAVQQ</sequence>
<gene>
    <name evidence="5" type="primary">pilB</name>
    <name evidence="5" type="ORF">Ljor_1514</name>
</gene>
<dbReference type="PROSITE" id="PS00662">
    <property type="entry name" value="T2SP_E"/>
    <property type="match status" value="1"/>
</dbReference>
<dbReference type="STRING" id="456.Ljor_1514"/>
<dbReference type="SUPFAM" id="SSF160246">
    <property type="entry name" value="EspE N-terminal domain-like"/>
    <property type="match status" value="1"/>
</dbReference>
<organism evidence="5 6">
    <name type="scientific">Legionella jordanis</name>
    <dbReference type="NCBI Taxonomy" id="456"/>
    <lineage>
        <taxon>Bacteria</taxon>
        <taxon>Pseudomonadati</taxon>
        <taxon>Pseudomonadota</taxon>
        <taxon>Gammaproteobacteria</taxon>
        <taxon>Legionellales</taxon>
        <taxon>Legionellaceae</taxon>
        <taxon>Legionella</taxon>
    </lineage>
</organism>
<dbReference type="GO" id="GO:0005524">
    <property type="term" value="F:ATP binding"/>
    <property type="evidence" value="ECO:0007669"/>
    <property type="project" value="UniProtKB-KW"/>
</dbReference>
<evidence type="ECO:0000313" key="6">
    <source>
        <dbReference type="Proteomes" id="UP000055035"/>
    </source>
</evidence>
<dbReference type="PANTHER" id="PTHR30258">
    <property type="entry name" value="TYPE II SECRETION SYSTEM PROTEIN GSPE-RELATED"/>
    <property type="match status" value="1"/>
</dbReference>
<evidence type="ECO:0000259" key="4">
    <source>
        <dbReference type="PROSITE" id="PS00662"/>
    </source>
</evidence>